<dbReference type="Pfam" id="PF10990">
    <property type="entry name" value="DUF2809"/>
    <property type="match status" value="1"/>
</dbReference>
<keyword evidence="3" id="KW-1185">Reference proteome</keyword>
<feature type="transmembrane region" description="Helical" evidence="1">
    <location>
        <begin position="99"/>
        <end position="123"/>
    </location>
</feature>
<dbReference type="Proteomes" id="UP000825381">
    <property type="component" value="Chromosome"/>
</dbReference>
<accession>A0ABX8V4A7</accession>
<feature type="transmembrane region" description="Helical" evidence="1">
    <location>
        <begin position="32"/>
        <end position="53"/>
    </location>
</feature>
<dbReference type="EMBL" id="CP080429">
    <property type="protein sequence ID" value="QYJ67666.1"/>
    <property type="molecule type" value="Genomic_DNA"/>
</dbReference>
<proteinExistence type="predicted"/>
<keyword evidence="1" id="KW-0472">Membrane</keyword>
<evidence type="ECO:0000313" key="2">
    <source>
        <dbReference type="EMBL" id="QYJ67666.1"/>
    </source>
</evidence>
<reference evidence="2 3" key="1">
    <citation type="submission" date="2021-07" db="EMBL/GenBank/DDBJ databases">
        <title>Flavobacterium WSW3-B6 sp.nov, isolated from seaweed.</title>
        <authorList>
            <person name="Muhammad N."/>
            <person name="Ho H."/>
            <person name="Lee Y.-J."/>
            <person name="Nguyen T."/>
            <person name="Ho J."/>
            <person name="Kim S.-G."/>
        </authorList>
    </citation>
    <scope>NUCLEOTIDE SEQUENCE [LARGE SCALE GENOMIC DNA]</scope>
    <source>
        <strain evidence="2 3">WSW3-B6</strain>
    </source>
</reference>
<organism evidence="2 3">
    <name type="scientific">Flavobacterium litorale</name>
    <dbReference type="NCBI Taxonomy" id="2856519"/>
    <lineage>
        <taxon>Bacteria</taxon>
        <taxon>Pseudomonadati</taxon>
        <taxon>Bacteroidota</taxon>
        <taxon>Flavobacteriia</taxon>
        <taxon>Flavobacteriales</taxon>
        <taxon>Flavobacteriaceae</taxon>
        <taxon>Flavobacterium</taxon>
    </lineage>
</organism>
<name>A0ABX8V4A7_9FLAO</name>
<sequence>MSNTKITYLIAIPITIVLGLLIRSIKTILPDVVNLYAGDALYAVMMYYIVAFIVRKPILYKAIIALIICYAIECSQLYQADWINTIRKTLPGRLVLGSGFLYSDLLAYFLGIVVAVGVDYLFISNPKSHNVSRLK</sequence>
<keyword evidence="1" id="KW-1133">Transmembrane helix</keyword>
<evidence type="ECO:0000313" key="3">
    <source>
        <dbReference type="Proteomes" id="UP000825381"/>
    </source>
</evidence>
<keyword evidence="1" id="KW-0812">Transmembrane</keyword>
<dbReference type="InterPro" id="IPR021257">
    <property type="entry name" value="DUF2809"/>
</dbReference>
<feature type="transmembrane region" description="Helical" evidence="1">
    <location>
        <begin position="59"/>
        <end position="78"/>
    </location>
</feature>
<protein>
    <submittedName>
        <fullName evidence="2">DUF2809 domain-containing protein</fullName>
    </submittedName>
</protein>
<gene>
    <name evidence="2" type="ORF">K1I41_08920</name>
</gene>
<evidence type="ECO:0000256" key="1">
    <source>
        <dbReference type="SAM" id="Phobius"/>
    </source>
</evidence>
<feature type="transmembrane region" description="Helical" evidence="1">
    <location>
        <begin position="6"/>
        <end position="25"/>
    </location>
</feature>
<dbReference type="RefSeq" id="WP_220640011.1">
    <property type="nucleotide sequence ID" value="NZ_CP080429.1"/>
</dbReference>